<dbReference type="Proteomes" id="UP000682951">
    <property type="component" value="Unassembled WGS sequence"/>
</dbReference>
<gene>
    <name evidence="1" type="ORF">KDD93_07530</name>
</gene>
<sequence>MSSPLKERERALLKDIDKFCNDLSYKKGNPETTKVLQNNKKIIKIKSKGEK</sequence>
<reference evidence="1 2" key="1">
    <citation type="submission" date="2021-04" db="EMBL/GenBank/DDBJ databases">
        <title>Molecular and phenotypic characterization and identification of bacterial isolates recovered from the Anatolian ground squirrels (Spermophilus xanthoprymnus) and which have the potential to form a new species in the Campylobacter genus.</title>
        <authorList>
            <person name="Aydin F."/>
            <person name="Abay S."/>
            <person name="Kayman T."/>
            <person name="Karakaya E."/>
            <person name="Mustak H.K."/>
            <person name="Mustak I.B."/>
            <person name="Bilgin N."/>
            <person name="Duzler A."/>
            <person name="Sahin O."/>
            <person name="Guran O."/>
            <person name="Saticioglu I.B."/>
        </authorList>
    </citation>
    <scope>NUCLEOTIDE SEQUENCE [LARGE SCALE GENOMIC DNA]</scope>
    <source>
        <strain evidence="2">faydin-G24</strain>
    </source>
</reference>
<accession>A0ABS5HJS6</accession>
<organism evidence="1 2">
    <name type="scientific">Campylobacter anatolicus</name>
    <dbReference type="NCBI Taxonomy" id="2829105"/>
    <lineage>
        <taxon>Bacteria</taxon>
        <taxon>Pseudomonadati</taxon>
        <taxon>Campylobacterota</taxon>
        <taxon>Epsilonproteobacteria</taxon>
        <taxon>Campylobacterales</taxon>
        <taxon>Campylobacteraceae</taxon>
        <taxon>Campylobacter</taxon>
    </lineage>
</organism>
<protein>
    <submittedName>
        <fullName evidence="1">Uncharacterized protein</fullName>
    </submittedName>
</protein>
<name>A0ABS5HJS6_9BACT</name>
<dbReference type="RefSeq" id="WP_212142309.1">
    <property type="nucleotide sequence ID" value="NZ_JAGSSW010000008.1"/>
</dbReference>
<proteinExistence type="predicted"/>
<evidence type="ECO:0000313" key="2">
    <source>
        <dbReference type="Proteomes" id="UP000682951"/>
    </source>
</evidence>
<evidence type="ECO:0000313" key="1">
    <source>
        <dbReference type="EMBL" id="MBR8464413.1"/>
    </source>
</evidence>
<keyword evidence="2" id="KW-1185">Reference proteome</keyword>
<dbReference type="EMBL" id="JAGSSW010000008">
    <property type="protein sequence ID" value="MBR8464413.1"/>
    <property type="molecule type" value="Genomic_DNA"/>
</dbReference>
<comment type="caution">
    <text evidence="1">The sequence shown here is derived from an EMBL/GenBank/DDBJ whole genome shotgun (WGS) entry which is preliminary data.</text>
</comment>